<dbReference type="AlphaFoldDB" id="A0A545U735"/>
<protein>
    <submittedName>
        <fullName evidence="3">DUF3379 domain-containing protein</fullName>
    </submittedName>
</protein>
<dbReference type="RefSeq" id="WP_142932966.1">
    <property type="nucleotide sequence ID" value="NZ_ML660168.1"/>
</dbReference>
<organism evidence="3 4">
    <name type="scientific">Aliikangiella coralliicola</name>
    <dbReference type="NCBI Taxonomy" id="2592383"/>
    <lineage>
        <taxon>Bacteria</taxon>
        <taxon>Pseudomonadati</taxon>
        <taxon>Pseudomonadota</taxon>
        <taxon>Gammaproteobacteria</taxon>
        <taxon>Oceanospirillales</taxon>
        <taxon>Pleioneaceae</taxon>
        <taxon>Aliikangiella</taxon>
    </lineage>
</organism>
<keyword evidence="4" id="KW-1185">Reference proteome</keyword>
<dbReference type="InterPro" id="IPR021806">
    <property type="entry name" value="DUF3379"/>
</dbReference>
<evidence type="ECO:0000256" key="1">
    <source>
        <dbReference type="SAM" id="MobiDB-lite"/>
    </source>
</evidence>
<keyword evidence="2" id="KW-1133">Transmembrane helix</keyword>
<proteinExistence type="predicted"/>
<dbReference type="EMBL" id="VIKS01000012">
    <property type="protein sequence ID" value="TQV85289.1"/>
    <property type="molecule type" value="Genomic_DNA"/>
</dbReference>
<accession>A0A545U735</accession>
<dbReference type="Pfam" id="PF11859">
    <property type="entry name" value="DUF3379"/>
    <property type="match status" value="1"/>
</dbReference>
<reference evidence="3 4" key="1">
    <citation type="submission" date="2019-07" db="EMBL/GenBank/DDBJ databases">
        <title>Draft genome for Aliikangiella sp. M105.</title>
        <authorList>
            <person name="Wang G."/>
        </authorList>
    </citation>
    <scope>NUCLEOTIDE SEQUENCE [LARGE SCALE GENOMIC DNA]</scope>
    <source>
        <strain evidence="3 4">M105</strain>
    </source>
</reference>
<gene>
    <name evidence="3" type="ORF">FLL46_19170</name>
</gene>
<feature type="transmembrane region" description="Helical" evidence="2">
    <location>
        <begin position="75"/>
        <end position="94"/>
    </location>
</feature>
<evidence type="ECO:0000313" key="4">
    <source>
        <dbReference type="Proteomes" id="UP000315439"/>
    </source>
</evidence>
<name>A0A545U735_9GAMM</name>
<evidence type="ECO:0000256" key="2">
    <source>
        <dbReference type="SAM" id="Phobius"/>
    </source>
</evidence>
<comment type="caution">
    <text evidence="3">The sequence shown here is derived from an EMBL/GenBank/DDBJ whole genome shotgun (WGS) entry which is preliminary data.</text>
</comment>
<feature type="region of interest" description="Disordered" evidence="1">
    <location>
        <begin position="1"/>
        <end position="31"/>
    </location>
</feature>
<evidence type="ECO:0000313" key="3">
    <source>
        <dbReference type="EMBL" id="TQV85289.1"/>
    </source>
</evidence>
<feature type="compositionally biased region" description="Basic and acidic residues" evidence="1">
    <location>
        <begin position="1"/>
        <end position="20"/>
    </location>
</feature>
<sequence length="224" mass="25353">MDELEKKRRQLADPKQHIENFDEQSPDNMSEQELAQLKADQNFERQLLGAFSVPVPEQLSEKILLNQRLQKRRNIFSLWALAASISILSMLSFMTTDYSQSSLTQQALKHVYHEEKYLTGGNPIARDEIERRLAKYGVSLPSLPEKVVFASRCGFGGESAMHIIAEIDGKPVTLLLTPIAVEDNKSFGDDRFVGKMRKTLANNLIVIAEDLSLVERFFQQIGDA</sequence>
<keyword evidence="2" id="KW-0812">Transmembrane</keyword>
<dbReference type="OrthoDB" id="6195578at2"/>
<dbReference type="Proteomes" id="UP000315439">
    <property type="component" value="Unassembled WGS sequence"/>
</dbReference>
<keyword evidence="2" id="KW-0472">Membrane</keyword>